<dbReference type="EMBL" id="CP002629">
    <property type="protein sequence ID" value="AEB09796.1"/>
    <property type="molecule type" value="Genomic_DNA"/>
</dbReference>
<dbReference type="SMART" id="SM00533">
    <property type="entry name" value="MUTSd"/>
    <property type="match status" value="1"/>
</dbReference>
<keyword evidence="7 9" id="KW-0234">DNA repair</keyword>
<dbReference type="InterPro" id="IPR036678">
    <property type="entry name" value="MutS_con_dom_sf"/>
</dbReference>
<dbReference type="SUPFAM" id="SSF52540">
    <property type="entry name" value="P-loop containing nucleoside triphosphate hydrolases"/>
    <property type="match status" value="1"/>
</dbReference>
<dbReference type="Pfam" id="PF01624">
    <property type="entry name" value="MutS_I"/>
    <property type="match status" value="1"/>
</dbReference>
<dbReference type="GO" id="GO:0005829">
    <property type="term" value="C:cytosol"/>
    <property type="evidence" value="ECO:0007669"/>
    <property type="project" value="TreeGrafter"/>
</dbReference>
<dbReference type="Gene3D" id="3.30.420.110">
    <property type="entry name" value="MutS, connector domain"/>
    <property type="match status" value="1"/>
</dbReference>
<dbReference type="GO" id="GO:0030983">
    <property type="term" value="F:mismatched DNA binding"/>
    <property type="evidence" value="ECO:0007669"/>
    <property type="project" value="InterPro"/>
</dbReference>
<dbReference type="GO" id="GO:0005524">
    <property type="term" value="F:ATP binding"/>
    <property type="evidence" value="ECO:0007669"/>
    <property type="project" value="UniProtKB-UniRule"/>
</dbReference>
<accession>F2ND72</accession>
<evidence type="ECO:0000256" key="1">
    <source>
        <dbReference type="ARBA" id="ARBA00006271"/>
    </source>
</evidence>
<dbReference type="PANTHER" id="PTHR11361">
    <property type="entry name" value="DNA MISMATCH REPAIR PROTEIN MUTS FAMILY MEMBER"/>
    <property type="match status" value="1"/>
</dbReference>
<dbReference type="NCBIfam" id="NF003810">
    <property type="entry name" value="PRK05399.1"/>
    <property type="match status" value="1"/>
</dbReference>
<dbReference type="eggNOG" id="COG0249">
    <property type="taxonomic scope" value="Bacteria"/>
</dbReference>
<dbReference type="SUPFAM" id="SSF53150">
    <property type="entry name" value="DNA repair protein MutS, domain II"/>
    <property type="match status" value="1"/>
</dbReference>
<keyword evidence="5 9" id="KW-0067">ATP-binding</keyword>
<dbReference type="AlphaFoldDB" id="F2ND72"/>
<dbReference type="Pfam" id="PF05190">
    <property type="entry name" value="MutS_IV"/>
    <property type="match status" value="1"/>
</dbReference>
<dbReference type="FunFam" id="3.40.50.300:FF:000870">
    <property type="entry name" value="MutS protein homolog 4"/>
    <property type="match status" value="1"/>
</dbReference>
<dbReference type="InterPro" id="IPR005748">
    <property type="entry name" value="DNA_mismatch_repair_MutS"/>
</dbReference>
<dbReference type="GO" id="GO:0140664">
    <property type="term" value="F:ATP-dependent DNA damage sensor activity"/>
    <property type="evidence" value="ECO:0007669"/>
    <property type="project" value="InterPro"/>
</dbReference>
<reference evidence="12 13" key="1">
    <citation type="journal article" date="2011" name="Stand. Genomic Sci.">
        <title>Complete genome sequence of the acetate-degrading sulfate reducer Desulfobacca acetoxidans type strain (ASRB2).</title>
        <authorList>
            <person name="Goker M."/>
            <person name="Teshima H."/>
            <person name="Lapidus A."/>
            <person name="Nolan M."/>
            <person name="Lucas S."/>
            <person name="Hammon N."/>
            <person name="Deshpande S."/>
            <person name="Cheng J.F."/>
            <person name="Tapia R."/>
            <person name="Han C."/>
            <person name="Goodwin L."/>
            <person name="Pitluck S."/>
            <person name="Huntemann M."/>
            <person name="Liolios K."/>
            <person name="Ivanova N."/>
            <person name="Pagani I."/>
            <person name="Mavromatis K."/>
            <person name="Ovchinikova G."/>
            <person name="Pati A."/>
            <person name="Chen A."/>
            <person name="Palaniappan K."/>
            <person name="Land M."/>
            <person name="Hauser L."/>
            <person name="Brambilla E.M."/>
            <person name="Rohde M."/>
            <person name="Spring S."/>
            <person name="Detter J.C."/>
            <person name="Woyke T."/>
            <person name="Bristow J."/>
            <person name="Eisen J.A."/>
            <person name="Markowitz V."/>
            <person name="Hugenholtz P."/>
            <person name="Kyrpides N.C."/>
            <person name="Klenk H.P."/>
        </authorList>
    </citation>
    <scope>NUCLEOTIDE SEQUENCE [LARGE SCALE GENOMIC DNA]</scope>
    <source>
        <strain evidence="13">ATCC 700848 / DSM 11109 / ASRB2</strain>
    </source>
</reference>
<keyword evidence="3 9" id="KW-0547">Nucleotide-binding</keyword>
<dbReference type="InterPro" id="IPR036187">
    <property type="entry name" value="DNA_mismatch_repair_MutS_sf"/>
</dbReference>
<dbReference type="NCBIfam" id="TIGR01070">
    <property type="entry name" value="mutS1"/>
    <property type="match status" value="1"/>
</dbReference>
<feature type="domain" description="DNA mismatch repair proteins mutS family" evidence="11">
    <location>
        <begin position="740"/>
        <end position="756"/>
    </location>
</feature>
<evidence type="ECO:0000256" key="8">
    <source>
        <dbReference type="ARBA" id="ARBA00024647"/>
    </source>
</evidence>
<evidence type="ECO:0000256" key="5">
    <source>
        <dbReference type="ARBA" id="ARBA00022840"/>
    </source>
</evidence>
<feature type="binding site" evidence="9">
    <location>
        <begin position="666"/>
        <end position="673"/>
    </location>
    <ligand>
        <name>ATP</name>
        <dbReference type="ChEBI" id="CHEBI:30616"/>
    </ligand>
</feature>
<comment type="function">
    <text evidence="8 9">This protein is involved in the repair of mismatches in DNA. It is possible that it carries out the mismatch recognition step. This protein has a weak ATPase activity.</text>
</comment>
<evidence type="ECO:0000313" key="12">
    <source>
        <dbReference type="EMBL" id="AEB09796.1"/>
    </source>
</evidence>
<dbReference type="GO" id="GO:0006298">
    <property type="term" value="P:mismatch repair"/>
    <property type="evidence" value="ECO:0007669"/>
    <property type="project" value="UniProtKB-UniRule"/>
</dbReference>
<keyword evidence="13" id="KW-1185">Reference proteome</keyword>
<reference evidence="13" key="2">
    <citation type="submission" date="2011-03" db="EMBL/GenBank/DDBJ databases">
        <title>The complete genome of Desulfobacca acetoxidans DSM 11109.</title>
        <authorList>
            <consortium name="US DOE Joint Genome Institute (JGI-PGF)"/>
            <person name="Lucas S."/>
            <person name="Copeland A."/>
            <person name="Lapidus A."/>
            <person name="Bruce D."/>
            <person name="Goodwin L."/>
            <person name="Pitluck S."/>
            <person name="Peters L."/>
            <person name="Kyrpides N."/>
            <person name="Mavromatis K."/>
            <person name="Ivanova N."/>
            <person name="Ovchinnikova G."/>
            <person name="Teshima H."/>
            <person name="Detter J.C."/>
            <person name="Han C."/>
            <person name="Land M."/>
            <person name="Hauser L."/>
            <person name="Markowitz V."/>
            <person name="Cheng J.-F."/>
            <person name="Hugenholtz P."/>
            <person name="Woyke T."/>
            <person name="Wu D."/>
            <person name="Spring S."/>
            <person name="Schueler E."/>
            <person name="Brambilla E."/>
            <person name="Klenk H.-P."/>
            <person name="Eisen J.A."/>
        </authorList>
    </citation>
    <scope>NUCLEOTIDE SEQUENCE [LARGE SCALE GENOMIC DNA]</scope>
    <source>
        <strain evidence="13">ATCC 700848 / DSM 11109 / ASRB2</strain>
    </source>
</reference>
<dbReference type="PROSITE" id="PS00486">
    <property type="entry name" value="DNA_MISMATCH_REPAIR_2"/>
    <property type="match status" value="1"/>
</dbReference>
<sequence>MQTETWQRSAGFEVFNSELKTYFLINRRISFLFSPKIRYNTGMSADAPDKITPMLRQYLDIKARHSEGLLLFQMGDFYELFFQDAQTAAQDLNIALTSRSRAEEEAIPMAGFPLHAAEVYISRLLEQGHRLVICDQVETPAQAKGLVRREVTRILTRGVIVDPDKLAAKEANFLAAAIWQGRKWGIALAELSTGDFRLTEGQNLEAMWEELYRLRPVELLLPNSCQTEDFSVSFAWLNPSPSLQYRSGEDFHLEAATRRLQRHLGTLFLDGFGLAGYSLGLQAAGAILCYLEENRTGTPRHLTSLIPYAQSDYLGLDEATIRNLEIFENFRTRSRPNSLLDIVDSTQTPMGGRKLAQWLRYPLKQLTAIQERLAVVSFYKEQSLLRQKWRDLLKGLVDLERLTARIVLEQATPRDLIALKNSLAQLPALRCLLPPELPPLAANLAAELEDLTDVHDAIKAALRPEPPLSIKEGGIFQEGYNTELDELISLTRRDKDWIARLEAREKELTGIGSLKVRYNKVFGYYLEVSKANLHLVPEYFIRKQTLVNAERFITAELKEYESRLLGAEEARKDLELQLFQELRRQIGQEAARLKKVADALATLDVLAALADIAARRQYACPRLQEGRGIRIVQGRHPVIEQVLPPGGFVPNDIDLNDRATLMIVTGPNMAGKSTILRQVALIALMAQIGSFVPAAAADIGVVDRIFTRVGAVDDIGRGQSTFLVEMHETANILHQATPRSLVVLDEIGRGTSTFDGLSLAWAVAEYLHDLAGEGVLTLFATHYHELTALSRLKPRVHNLQVAVAEASGDIVFLHQLRPGAANKSYGIQVARLAGVPAPVIARAQEVLENIEAGTLDQVGFPRLARPRRRLPVGDVGQLGLFASPEQSSS</sequence>
<evidence type="ECO:0000256" key="6">
    <source>
        <dbReference type="ARBA" id="ARBA00023125"/>
    </source>
</evidence>
<keyword evidence="4 9" id="KW-0227">DNA damage</keyword>
<dbReference type="PANTHER" id="PTHR11361:SF34">
    <property type="entry name" value="DNA MISMATCH REPAIR PROTEIN MSH1, MITOCHONDRIAL"/>
    <property type="match status" value="1"/>
</dbReference>
<proteinExistence type="inferred from homology"/>
<dbReference type="Pfam" id="PF05192">
    <property type="entry name" value="MutS_III"/>
    <property type="match status" value="1"/>
</dbReference>
<dbReference type="HOGENOM" id="CLU_002472_4_0_7"/>
<dbReference type="Proteomes" id="UP000000483">
    <property type="component" value="Chromosome"/>
</dbReference>
<dbReference type="InterPro" id="IPR016151">
    <property type="entry name" value="DNA_mismatch_repair_MutS_N"/>
</dbReference>
<dbReference type="CDD" id="cd03284">
    <property type="entry name" value="ABC_MutS1"/>
    <property type="match status" value="1"/>
</dbReference>
<dbReference type="Pfam" id="PF00488">
    <property type="entry name" value="MutS_V"/>
    <property type="match status" value="1"/>
</dbReference>
<name>F2ND72_DESAR</name>
<dbReference type="InterPro" id="IPR017261">
    <property type="entry name" value="DNA_mismatch_repair_MutS/MSH"/>
</dbReference>
<dbReference type="Gene3D" id="3.40.1170.10">
    <property type="entry name" value="DNA repair protein MutS, domain I"/>
    <property type="match status" value="1"/>
</dbReference>
<dbReference type="InterPro" id="IPR027417">
    <property type="entry name" value="P-loop_NTPase"/>
</dbReference>
<evidence type="ECO:0000256" key="4">
    <source>
        <dbReference type="ARBA" id="ARBA00022763"/>
    </source>
</evidence>
<dbReference type="FunFam" id="3.40.1170.10:FF:000001">
    <property type="entry name" value="DNA mismatch repair protein MutS"/>
    <property type="match status" value="1"/>
</dbReference>
<dbReference type="KEGG" id="dao:Desac_1963"/>
<evidence type="ECO:0000256" key="9">
    <source>
        <dbReference type="HAMAP-Rule" id="MF_00096"/>
    </source>
</evidence>
<dbReference type="OrthoDB" id="9802448at2"/>
<dbReference type="GO" id="GO:0003684">
    <property type="term" value="F:damaged DNA binding"/>
    <property type="evidence" value="ECO:0007669"/>
    <property type="project" value="UniProtKB-UniRule"/>
</dbReference>
<gene>
    <name evidence="9" type="primary">mutS</name>
    <name evidence="12" type="ordered locus">Desac_1963</name>
</gene>
<dbReference type="STRING" id="880072.Desac_1963"/>
<dbReference type="Gene3D" id="3.40.50.300">
    <property type="entry name" value="P-loop containing nucleotide triphosphate hydrolases"/>
    <property type="match status" value="1"/>
</dbReference>
<dbReference type="SUPFAM" id="SSF48334">
    <property type="entry name" value="DNA repair protein MutS, domain III"/>
    <property type="match status" value="1"/>
</dbReference>
<dbReference type="InterPro" id="IPR007861">
    <property type="entry name" value="DNA_mismatch_repair_MutS_clamp"/>
</dbReference>
<evidence type="ECO:0000256" key="10">
    <source>
        <dbReference type="RuleBase" id="RU003756"/>
    </source>
</evidence>
<evidence type="ECO:0000259" key="11">
    <source>
        <dbReference type="PROSITE" id="PS00486"/>
    </source>
</evidence>
<evidence type="ECO:0000256" key="7">
    <source>
        <dbReference type="ARBA" id="ARBA00023204"/>
    </source>
</evidence>
<dbReference type="InterPro" id="IPR000432">
    <property type="entry name" value="DNA_mismatch_repair_MutS_C"/>
</dbReference>
<comment type="similarity">
    <text evidence="1 9 10">Belongs to the DNA mismatch repair MutS family.</text>
</comment>
<dbReference type="SMART" id="SM00534">
    <property type="entry name" value="MUTSac"/>
    <property type="match status" value="1"/>
</dbReference>
<dbReference type="SUPFAM" id="SSF55271">
    <property type="entry name" value="DNA repair protein MutS, domain I"/>
    <property type="match status" value="1"/>
</dbReference>
<dbReference type="HAMAP" id="MF_00096">
    <property type="entry name" value="MutS"/>
    <property type="match status" value="1"/>
</dbReference>
<evidence type="ECO:0000313" key="13">
    <source>
        <dbReference type="Proteomes" id="UP000000483"/>
    </source>
</evidence>
<dbReference type="InterPro" id="IPR045076">
    <property type="entry name" value="MutS"/>
</dbReference>
<dbReference type="InterPro" id="IPR007860">
    <property type="entry name" value="DNA_mmatch_repair_MutS_con_dom"/>
</dbReference>
<keyword evidence="6 9" id="KW-0238">DNA-binding</keyword>
<dbReference type="Gene3D" id="1.10.1420.10">
    <property type="match status" value="2"/>
</dbReference>
<evidence type="ECO:0000256" key="2">
    <source>
        <dbReference type="ARBA" id="ARBA00021982"/>
    </source>
</evidence>
<organism evidence="12 13">
    <name type="scientific">Desulfobacca acetoxidans (strain ATCC 700848 / DSM 11109 / ASRB2)</name>
    <dbReference type="NCBI Taxonomy" id="880072"/>
    <lineage>
        <taxon>Bacteria</taxon>
        <taxon>Pseudomonadati</taxon>
        <taxon>Thermodesulfobacteriota</taxon>
        <taxon>Desulfobaccia</taxon>
        <taxon>Desulfobaccales</taxon>
        <taxon>Desulfobaccaceae</taxon>
        <taxon>Desulfobacca</taxon>
    </lineage>
</organism>
<evidence type="ECO:0000256" key="3">
    <source>
        <dbReference type="ARBA" id="ARBA00022741"/>
    </source>
</evidence>
<dbReference type="Pfam" id="PF05188">
    <property type="entry name" value="MutS_II"/>
    <property type="match status" value="1"/>
</dbReference>
<dbReference type="InterPro" id="IPR007696">
    <property type="entry name" value="DNA_mismatch_repair_MutS_core"/>
</dbReference>
<dbReference type="InterPro" id="IPR007695">
    <property type="entry name" value="DNA_mismatch_repair_MutS-lik_N"/>
</dbReference>
<protein>
    <recommendedName>
        <fullName evidence="2 9">DNA mismatch repair protein MutS</fullName>
    </recommendedName>
</protein>
<dbReference type="PIRSF" id="PIRSF037677">
    <property type="entry name" value="DNA_mis_repair_Msh6"/>
    <property type="match status" value="1"/>
</dbReference>